<dbReference type="PANTHER" id="PTHR21015:SF22">
    <property type="entry name" value="GLYCOSYLTRANSFERASE"/>
    <property type="match status" value="1"/>
</dbReference>
<accession>A0A5B0BDS2</accession>
<dbReference type="PANTHER" id="PTHR21015">
    <property type="entry name" value="UDP-N-ACETYLGLUCOSAMINE--N-ACETYLMURAMYL-(PENTAPEPTIDE) PYROPHOSPHORYL-UNDECAPRENOL N-ACETYLGLUCOSAMINE TRANSFERASE 1"/>
    <property type="match status" value="1"/>
</dbReference>
<reference evidence="2 3" key="1">
    <citation type="submission" date="2019-05" db="EMBL/GenBank/DDBJ databases">
        <authorList>
            <person name="Hariharan J."/>
            <person name="Choudoir M.J."/>
            <person name="Diebold P."/>
            <person name="Panke-Buisse K."/>
            <person name="Buckley D.H."/>
        </authorList>
    </citation>
    <scope>NUCLEOTIDE SEQUENCE [LARGE SCALE GENOMIC DNA]</scope>
    <source>
        <strain evidence="2 3">SUN51</strain>
    </source>
</reference>
<dbReference type="AlphaFoldDB" id="A0A5B0BDS2"/>
<dbReference type="Proteomes" id="UP000324965">
    <property type="component" value="Unassembled WGS sequence"/>
</dbReference>
<dbReference type="SUPFAM" id="SSF53756">
    <property type="entry name" value="UDP-Glycosyltransferase/glycogen phosphorylase"/>
    <property type="match status" value="1"/>
</dbReference>
<dbReference type="Gene3D" id="3.40.50.2000">
    <property type="entry name" value="Glycogen Phosphorylase B"/>
    <property type="match status" value="2"/>
</dbReference>
<comment type="caution">
    <text evidence="2">The sequence shown here is derived from an EMBL/GenBank/DDBJ whole genome shotgun (WGS) entry which is preliminary data.</text>
</comment>
<dbReference type="InterPro" id="IPR002213">
    <property type="entry name" value="UDP_glucos_trans"/>
</dbReference>
<feature type="domain" description="Erythromycin biosynthesis protein CIII-like C-terminal" evidence="1">
    <location>
        <begin position="236"/>
        <end position="369"/>
    </location>
</feature>
<dbReference type="GO" id="GO:0016758">
    <property type="term" value="F:hexosyltransferase activity"/>
    <property type="evidence" value="ECO:0007669"/>
    <property type="project" value="UniProtKB-ARBA"/>
</dbReference>
<evidence type="ECO:0000313" key="2">
    <source>
        <dbReference type="EMBL" id="KAA0940343.1"/>
    </source>
</evidence>
<dbReference type="OrthoDB" id="5488434at2"/>
<dbReference type="RefSeq" id="WP_149510843.1">
    <property type="nucleotide sequence ID" value="NZ_VDFC01000028.1"/>
</dbReference>
<evidence type="ECO:0000313" key="3">
    <source>
        <dbReference type="Proteomes" id="UP000324965"/>
    </source>
</evidence>
<evidence type="ECO:0000259" key="1">
    <source>
        <dbReference type="Pfam" id="PF06722"/>
    </source>
</evidence>
<protein>
    <submittedName>
        <fullName evidence="2">Glycosyltransferase family 1 protein</fullName>
    </submittedName>
</protein>
<keyword evidence="3" id="KW-1185">Reference proteome</keyword>
<dbReference type="GO" id="GO:0008194">
    <property type="term" value="F:UDP-glycosyltransferase activity"/>
    <property type="evidence" value="ECO:0007669"/>
    <property type="project" value="InterPro"/>
</dbReference>
<name>A0A5B0BDS2_9ACTN</name>
<sequence length="384" mass="39279">MRILFSATPAYGHLLPLLPLERAARRAGHTTAFLTHPSLASLVEPAPVVAAGATLEATLAEFQRRTGKDATTDMSPATAGEFFGGTRVDLGADEALAAARAFAPDLVVAETADFLGPLVASALGVRWASHGVGIALEAPLAEAMRSTAVARAAERGIALTLPFASVDPWPACLQRDGWEPPPGHVTIRPEAHGSEADVPEAASEWRAPSFPGREHLPRVLVTLGTVIDDSDALVKIVASLTGLDVNVVVALPPSAEGETLPVEGDGVRVTGFVPMGLLLQGVDVVVSSGGAGTVLSALGAGLPMVIWPLGLDKPLNAERTAALGAAEVIGAADEAGAAVARVLERASHRTAAQDAAMHIAAMNPAEEVLNLLTGVTGMAGRRGD</sequence>
<dbReference type="Pfam" id="PF06722">
    <property type="entry name" value="EryCIII-like_C"/>
    <property type="match status" value="1"/>
</dbReference>
<dbReference type="CDD" id="cd03784">
    <property type="entry name" value="GT1_Gtf-like"/>
    <property type="match status" value="1"/>
</dbReference>
<organism evidence="2 3">
    <name type="scientific">Streptomyces apricus</name>
    <dbReference type="NCBI Taxonomy" id="1828112"/>
    <lineage>
        <taxon>Bacteria</taxon>
        <taxon>Bacillati</taxon>
        <taxon>Actinomycetota</taxon>
        <taxon>Actinomycetes</taxon>
        <taxon>Kitasatosporales</taxon>
        <taxon>Streptomycetaceae</taxon>
        <taxon>Streptomyces</taxon>
    </lineage>
</organism>
<keyword evidence="2" id="KW-0808">Transferase</keyword>
<proteinExistence type="predicted"/>
<dbReference type="InterPro" id="IPR010610">
    <property type="entry name" value="EryCIII-like_C"/>
</dbReference>
<gene>
    <name evidence="2" type="ORF">FGF04_09585</name>
</gene>
<dbReference type="EMBL" id="VDFC01000028">
    <property type="protein sequence ID" value="KAA0940343.1"/>
    <property type="molecule type" value="Genomic_DNA"/>
</dbReference>